<dbReference type="InterPro" id="IPR036915">
    <property type="entry name" value="Cyclin-like_sf"/>
</dbReference>
<feature type="region of interest" description="Disordered" evidence="1">
    <location>
        <begin position="344"/>
        <end position="369"/>
    </location>
</feature>
<dbReference type="EMBL" id="JARJCW010000011">
    <property type="protein sequence ID" value="KAJ7219141.1"/>
    <property type="molecule type" value="Genomic_DNA"/>
</dbReference>
<proteinExistence type="predicted"/>
<name>A0AAD6VSV6_9AGAR</name>
<evidence type="ECO:0000313" key="3">
    <source>
        <dbReference type="Proteomes" id="UP001219525"/>
    </source>
</evidence>
<comment type="caution">
    <text evidence="2">The sequence shown here is derived from an EMBL/GenBank/DDBJ whole genome shotgun (WGS) entry which is preliminary data.</text>
</comment>
<dbReference type="Proteomes" id="UP001219525">
    <property type="component" value="Unassembled WGS sequence"/>
</dbReference>
<organism evidence="2 3">
    <name type="scientific">Mycena pura</name>
    <dbReference type="NCBI Taxonomy" id="153505"/>
    <lineage>
        <taxon>Eukaryota</taxon>
        <taxon>Fungi</taxon>
        <taxon>Dikarya</taxon>
        <taxon>Basidiomycota</taxon>
        <taxon>Agaricomycotina</taxon>
        <taxon>Agaricomycetes</taxon>
        <taxon>Agaricomycetidae</taxon>
        <taxon>Agaricales</taxon>
        <taxon>Marasmiineae</taxon>
        <taxon>Mycenaceae</taxon>
        <taxon>Mycena</taxon>
    </lineage>
</organism>
<dbReference type="Gene3D" id="1.10.472.10">
    <property type="entry name" value="Cyclin-like"/>
    <property type="match status" value="1"/>
</dbReference>
<evidence type="ECO:0000256" key="1">
    <source>
        <dbReference type="SAM" id="MobiDB-lite"/>
    </source>
</evidence>
<dbReference type="SUPFAM" id="SSF47954">
    <property type="entry name" value="Cyclin-like"/>
    <property type="match status" value="1"/>
</dbReference>
<feature type="compositionally biased region" description="Acidic residues" evidence="1">
    <location>
        <begin position="347"/>
        <end position="358"/>
    </location>
</feature>
<protein>
    <recommendedName>
        <fullName evidence="4">B-related factor 1</fullName>
    </recommendedName>
</protein>
<reference evidence="2" key="1">
    <citation type="submission" date="2023-03" db="EMBL/GenBank/DDBJ databases">
        <title>Massive genome expansion in bonnet fungi (Mycena s.s.) driven by repeated elements and novel gene families across ecological guilds.</title>
        <authorList>
            <consortium name="Lawrence Berkeley National Laboratory"/>
            <person name="Harder C.B."/>
            <person name="Miyauchi S."/>
            <person name="Viragh M."/>
            <person name="Kuo A."/>
            <person name="Thoen E."/>
            <person name="Andreopoulos B."/>
            <person name="Lu D."/>
            <person name="Skrede I."/>
            <person name="Drula E."/>
            <person name="Henrissat B."/>
            <person name="Morin E."/>
            <person name="Kohler A."/>
            <person name="Barry K."/>
            <person name="LaButti K."/>
            <person name="Morin E."/>
            <person name="Salamov A."/>
            <person name="Lipzen A."/>
            <person name="Mereny Z."/>
            <person name="Hegedus B."/>
            <person name="Baldrian P."/>
            <person name="Stursova M."/>
            <person name="Weitz H."/>
            <person name="Taylor A."/>
            <person name="Grigoriev I.V."/>
            <person name="Nagy L.G."/>
            <person name="Martin F."/>
            <person name="Kauserud H."/>
        </authorList>
    </citation>
    <scope>NUCLEOTIDE SEQUENCE</scope>
    <source>
        <strain evidence="2">9144</strain>
    </source>
</reference>
<accession>A0AAD6VSV6</accession>
<evidence type="ECO:0008006" key="4">
    <source>
        <dbReference type="Google" id="ProtNLM"/>
    </source>
</evidence>
<keyword evidence="3" id="KW-1185">Reference proteome</keyword>
<sequence length="579" mass="63835">MSTCNQCGAPTILDADVGLVCTGCAELVNPARVVLTCDIDYQPSTTSDGWMSVARKAIKTGRNRYLSGQGKEVRDSKNLEDMHWFIKNLARAAFVSAMTDRAYNLFQQAMATGEYRWGRTAKLVAGACICISLRLNNRPETFPDVAVLLGEKPTLLTRTFSSVVSALKIDKLPSSEPKSHIATLQAHLSAAFEDSNSGLPSSLITAIKPLPANAILATAMSLSELLVSSTPPSAVARLPTSPTACAVLIWAIEAEARTSLTPLGDISAFLGSKCNATRPVIMSRYKAIQDELIERIDKIDWLDHYEPGSGKSGRAKISRRLVAARGLKAVIECERECRFEEFKTDPNEEAGSDSDDTQSAERRPRKRRRAHALQEATRFLLNPLLGPLPSSFFPSAPNSLPLPLPTYLLTSSLSMRCDKLPSRLQLLSAARGGVSHDEINDDELFDDGELERIMRTETEVVELRNILGWEHDEVQEELPKEPLKRRKRAERGVKPMTSSRLNAEAIAHFFADDKPDEEFGGLLLLDDPNFVTAEDRDDTDAFIGLRRTLMASAAEQGDKEEPYFPSSSPEPEDRYAQEL</sequence>
<dbReference type="AlphaFoldDB" id="A0AAD6VSV6"/>
<evidence type="ECO:0000313" key="2">
    <source>
        <dbReference type="EMBL" id="KAJ7219141.1"/>
    </source>
</evidence>
<gene>
    <name evidence="2" type="ORF">GGX14DRAFT_590252</name>
</gene>
<feature type="region of interest" description="Disordered" evidence="1">
    <location>
        <begin position="553"/>
        <end position="579"/>
    </location>
</feature>